<organism evidence="2 3">
    <name type="scientific">Methylophaga marina</name>
    <dbReference type="NCBI Taxonomy" id="45495"/>
    <lineage>
        <taxon>Bacteria</taxon>
        <taxon>Pseudomonadati</taxon>
        <taxon>Pseudomonadota</taxon>
        <taxon>Gammaproteobacteria</taxon>
        <taxon>Thiotrichales</taxon>
        <taxon>Piscirickettsiaceae</taxon>
        <taxon>Methylophaga</taxon>
    </lineage>
</organism>
<reference evidence="2 3" key="1">
    <citation type="journal article" date="2019" name="Int. J. Syst. Evol. Microbiol.">
        <title>The Global Catalogue of Microorganisms (GCM) 10K type strain sequencing project: providing services to taxonomists for standard genome sequencing and annotation.</title>
        <authorList>
            <consortium name="The Broad Institute Genomics Platform"/>
            <consortium name="The Broad Institute Genome Sequencing Center for Infectious Disease"/>
            <person name="Wu L."/>
            <person name="Ma J."/>
        </authorList>
    </citation>
    <scope>NUCLEOTIDE SEQUENCE [LARGE SCALE GENOMIC DNA]</scope>
    <source>
        <strain evidence="2 3">JCM 6886</strain>
    </source>
</reference>
<evidence type="ECO:0000313" key="3">
    <source>
        <dbReference type="Proteomes" id="UP001501476"/>
    </source>
</evidence>
<sequence>MTLFFIGNVEERLVTILLERAKNIRVTPISLEFNELDYWPKPKVLCLTCQRQPMSLYNLVNALNLMMADLPIRQEARPFRAHITLARKAKKRPRITFKPVSLAAESFALVESISTEDGIQYQVIESWPLREG</sequence>
<dbReference type="NCBIfam" id="TIGR02258">
    <property type="entry name" value="2_5_ligase"/>
    <property type="match status" value="1"/>
</dbReference>
<keyword evidence="3" id="KW-1185">Reference proteome</keyword>
<dbReference type="EMBL" id="BAAADG010000005">
    <property type="protein sequence ID" value="GAA0224265.1"/>
    <property type="molecule type" value="Genomic_DNA"/>
</dbReference>
<evidence type="ECO:0008006" key="4">
    <source>
        <dbReference type="Google" id="ProtNLM"/>
    </source>
</evidence>
<proteinExistence type="predicted"/>
<dbReference type="Proteomes" id="UP001501476">
    <property type="component" value="Unassembled WGS sequence"/>
</dbReference>
<accession>A0ABN0TKV8</accession>
<keyword evidence="1" id="KW-0378">Hydrolase</keyword>
<evidence type="ECO:0000313" key="2">
    <source>
        <dbReference type="EMBL" id="GAA0224265.1"/>
    </source>
</evidence>
<dbReference type="SUPFAM" id="SSF55144">
    <property type="entry name" value="LigT-like"/>
    <property type="match status" value="1"/>
</dbReference>
<dbReference type="InterPro" id="IPR009097">
    <property type="entry name" value="Cyclic_Pdiesterase"/>
</dbReference>
<dbReference type="PANTHER" id="PTHR35561:SF1">
    <property type="entry name" value="RNA 2',3'-CYCLIC PHOSPHODIESTERASE"/>
    <property type="match status" value="1"/>
</dbReference>
<protein>
    <recommendedName>
        <fullName evidence="4">2'-5' RNA ligase</fullName>
    </recommendedName>
</protein>
<gene>
    <name evidence="2" type="ORF">GCM10008964_14890</name>
</gene>
<dbReference type="PANTHER" id="PTHR35561">
    <property type="entry name" value="RNA 2',3'-CYCLIC PHOSPHODIESTERASE"/>
    <property type="match status" value="1"/>
</dbReference>
<dbReference type="InterPro" id="IPR004175">
    <property type="entry name" value="RNA_CPDase"/>
</dbReference>
<comment type="caution">
    <text evidence="2">The sequence shown here is derived from an EMBL/GenBank/DDBJ whole genome shotgun (WGS) entry which is preliminary data.</text>
</comment>
<dbReference type="Gene3D" id="3.90.1140.10">
    <property type="entry name" value="Cyclic phosphodiesterase"/>
    <property type="match status" value="1"/>
</dbReference>
<evidence type="ECO:0000256" key="1">
    <source>
        <dbReference type="ARBA" id="ARBA00022801"/>
    </source>
</evidence>
<name>A0ABN0TKV8_9GAMM</name>